<name>Q3A1W4_SYNC1</name>
<dbReference type="STRING" id="338963.Pcar_2404"/>
<evidence type="ECO:0000256" key="2">
    <source>
        <dbReference type="HAMAP-Rule" id="MF_01940"/>
    </source>
</evidence>
<dbReference type="InterPro" id="IPR004175">
    <property type="entry name" value="RNA_CPDase"/>
</dbReference>
<dbReference type="AlphaFoldDB" id="Q3A1W4"/>
<dbReference type="Pfam" id="PF02834">
    <property type="entry name" value="LigT_PEase"/>
    <property type="match status" value="2"/>
</dbReference>
<evidence type="ECO:0000313" key="5">
    <source>
        <dbReference type="Proteomes" id="UP000002534"/>
    </source>
</evidence>
<dbReference type="HAMAP" id="MF_01940">
    <property type="entry name" value="RNA_CPDase"/>
    <property type="match status" value="1"/>
</dbReference>
<keyword evidence="1 2" id="KW-0378">Hydrolase</keyword>
<reference evidence="5" key="1">
    <citation type="submission" date="2005-10" db="EMBL/GenBank/DDBJ databases">
        <title>Complete sequence of Pelobacter carbinolicus DSM 2380.</title>
        <authorList>
            <person name="Copeland A."/>
            <person name="Lucas S."/>
            <person name="Lapidus A."/>
            <person name="Barry K."/>
            <person name="Detter J.C."/>
            <person name="Glavina T."/>
            <person name="Hammon N."/>
            <person name="Israni S."/>
            <person name="Pitluck S."/>
            <person name="Chertkov O."/>
            <person name="Schmutz J."/>
            <person name="Larimer F."/>
            <person name="Land M."/>
            <person name="Kyrpides N."/>
            <person name="Ivanova N."/>
            <person name="Richardson P."/>
        </authorList>
    </citation>
    <scope>NUCLEOTIDE SEQUENCE [LARGE SCALE GENOMIC DNA]</scope>
    <source>
        <strain evidence="5">DSM 2380 / NBRC 103641 / GraBd1</strain>
    </source>
</reference>
<sequence>MKTVRAFIAAPLDGPVFEKIVRLQQELSAALPSVRWVRPETMHLTLAFLGDISEESLEKIGGSMLSIGSVFAPVTVDVGGLGAFPSLKRPRVVWLGLQNANTLCDLQMTITDMLRQLQVSWDDKPFKPHLTLGRCRQPVPAIDQRLAPFMERQCGHLRISRLVLYESQLTARGAIHLPRYETPLTGPSGGRH</sequence>
<dbReference type="Proteomes" id="UP000002534">
    <property type="component" value="Chromosome"/>
</dbReference>
<dbReference type="NCBIfam" id="TIGR02258">
    <property type="entry name" value="2_5_ligase"/>
    <property type="match status" value="1"/>
</dbReference>
<dbReference type="PANTHER" id="PTHR35561">
    <property type="entry name" value="RNA 2',3'-CYCLIC PHOSPHODIESTERASE"/>
    <property type="match status" value="1"/>
</dbReference>
<feature type="domain" description="Phosphoesterase HXTX" evidence="3">
    <location>
        <begin position="15"/>
        <end position="94"/>
    </location>
</feature>
<dbReference type="InterPro" id="IPR014051">
    <property type="entry name" value="Phosphoesterase_HXTX"/>
</dbReference>
<dbReference type="EC" id="3.1.4.58" evidence="2"/>
<keyword evidence="4" id="KW-0436">Ligase</keyword>
<gene>
    <name evidence="4" type="ordered locus">Pcar_2404</name>
</gene>
<dbReference type="KEGG" id="pca:Pcar_2404"/>
<evidence type="ECO:0000313" key="4">
    <source>
        <dbReference type="EMBL" id="ABA89643.1"/>
    </source>
</evidence>
<comment type="similarity">
    <text evidence="2">Belongs to the 2H phosphoesterase superfamily. ThpR family.</text>
</comment>
<feature type="domain" description="Phosphoesterase HXTX" evidence="3">
    <location>
        <begin position="100"/>
        <end position="174"/>
    </location>
</feature>
<dbReference type="PANTHER" id="PTHR35561:SF1">
    <property type="entry name" value="RNA 2',3'-CYCLIC PHOSPHODIESTERASE"/>
    <property type="match status" value="1"/>
</dbReference>
<dbReference type="RefSeq" id="WP_011342169.1">
    <property type="nucleotide sequence ID" value="NC_007498.2"/>
</dbReference>
<dbReference type="eggNOG" id="COG1514">
    <property type="taxonomic scope" value="Bacteria"/>
</dbReference>
<organism evidence="4 5">
    <name type="scientific">Syntrophotalea carbinolica (strain DSM 2380 / NBRC 103641 / GraBd1)</name>
    <name type="common">Pelobacter carbinolicus</name>
    <dbReference type="NCBI Taxonomy" id="338963"/>
    <lineage>
        <taxon>Bacteria</taxon>
        <taxon>Pseudomonadati</taxon>
        <taxon>Thermodesulfobacteriota</taxon>
        <taxon>Desulfuromonadia</taxon>
        <taxon>Desulfuromonadales</taxon>
        <taxon>Syntrophotaleaceae</taxon>
        <taxon>Syntrophotalea</taxon>
    </lineage>
</organism>
<dbReference type="HOGENOM" id="CLU_081251_0_1_7"/>
<feature type="short sequence motif" description="HXTX 1" evidence="2">
    <location>
        <begin position="43"/>
        <end position="46"/>
    </location>
</feature>
<feature type="active site" description="Proton acceptor" evidence="2">
    <location>
        <position position="129"/>
    </location>
</feature>
<evidence type="ECO:0000256" key="1">
    <source>
        <dbReference type="ARBA" id="ARBA00022801"/>
    </source>
</evidence>
<keyword evidence="5" id="KW-1185">Reference proteome</keyword>
<proteinExistence type="inferred from homology"/>
<dbReference type="GO" id="GO:0004113">
    <property type="term" value="F:2',3'-cyclic-nucleotide 3'-phosphodiesterase activity"/>
    <property type="evidence" value="ECO:0007669"/>
    <property type="project" value="InterPro"/>
</dbReference>
<dbReference type="GO" id="GO:0008664">
    <property type="term" value="F:RNA 2',3'-cyclic 3'-phosphodiesterase activity"/>
    <property type="evidence" value="ECO:0007669"/>
    <property type="project" value="UniProtKB-EC"/>
</dbReference>
<protein>
    <recommendedName>
        <fullName evidence="2">RNA 2',3'-cyclic phosphodiesterase</fullName>
        <shortName evidence="2">RNA 2',3'-CPDase</shortName>
        <ecNumber evidence="2">3.1.4.58</ecNumber>
    </recommendedName>
</protein>
<dbReference type="Gene3D" id="3.90.1140.10">
    <property type="entry name" value="Cyclic phosphodiesterase"/>
    <property type="match status" value="1"/>
</dbReference>
<comment type="function">
    <text evidence="2">Hydrolyzes RNA 2',3'-cyclic phosphodiester to an RNA 2'-phosphomonoester.</text>
</comment>
<evidence type="ECO:0000259" key="3">
    <source>
        <dbReference type="Pfam" id="PF02834"/>
    </source>
</evidence>
<feature type="active site" description="Proton donor" evidence="2">
    <location>
        <position position="43"/>
    </location>
</feature>
<dbReference type="OrthoDB" id="9793819at2"/>
<dbReference type="GO" id="GO:0016874">
    <property type="term" value="F:ligase activity"/>
    <property type="evidence" value="ECO:0007669"/>
    <property type="project" value="UniProtKB-KW"/>
</dbReference>
<accession>Q3A1W4</accession>
<comment type="catalytic activity">
    <reaction evidence="2">
        <text>a 3'-end 2',3'-cyclophospho-ribonucleotide-RNA + H2O = a 3'-end 2'-phospho-ribonucleotide-RNA + H(+)</text>
        <dbReference type="Rhea" id="RHEA:11828"/>
        <dbReference type="Rhea" id="RHEA-COMP:10464"/>
        <dbReference type="Rhea" id="RHEA-COMP:17353"/>
        <dbReference type="ChEBI" id="CHEBI:15377"/>
        <dbReference type="ChEBI" id="CHEBI:15378"/>
        <dbReference type="ChEBI" id="CHEBI:83064"/>
        <dbReference type="ChEBI" id="CHEBI:173113"/>
        <dbReference type="EC" id="3.1.4.58"/>
    </reaction>
</comment>
<feature type="short sequence motif" description="HXTX 2" evidence="2">
    <location>
        <begin position="129"/>
        <end position="132"/>
    </location>
</feature>
<dbReference type="InterPro" id="IPR009097">
    <property type="entry name" value="Cyclic_Pdiesterase"/>
</dbReference>
<dbReference type="EMBL" id="CP000142">
    <property type="protein sequence ID" value="ABA89643.1"/>
    <property type="molecule type" value="Genomic_DNA"/>
</dbReference>
<dbReference type="SUPFAM" id="SSF55144">
    <property type="entry name" value="LigT-like"/>
    <property type="match status" value="1"/>
</dbReference>
<reference evidence="4 5" key="2">
    <citation type="journal article" date="2012" name="BMC Genomics">
        <title>The genome of Pelobacter carbinolicus reveals surprising metabolic capabilities and physiological features.</title>
        <authorList>
            <person name="Aklujkar M."/>
            <person name="Haveman S.A."/>
            <person name="Didonato R.Jr."/>
            <person name="Chertkov O."/>
            <person name="Han C.S."/>
            <person name="Land M.L."/>
            <person name="Brown P."/>
            <person name="Lovley D.R."/>
        </authorList>
    </citation>
    <scope>NUCLEOTIDE SEQUENCE [LARGE SCALE GENOMIC DNA]</scope>
    <source>
        <strain evidence="5">DSM 2380 / NBRC 103641 / GraBd1</strain>
    </source>
</reference>